<reference evidence="2" key="2">
    <citation type="submission" date="2023-06" db="EMBL/GenBank/DDBJ databases">
        <title>Itaconate inhibition of nontuberculous mycobacteria.</title>
        <authorList>
            <person name="Spilker T."/>
        </authorList>
    </citation>
    <scope>NUCLEOTIDE SEQUENCE [LARGE SCALE GENOMIC DNA]</scope>
    <source>
        <strain evidence="2">FLAC1071</strain>
    </source>
</reference>
<gene>
    <name evidence="1" type="ORF">QRB35_24955</name>
</gene>
<dbReference type="Proteomes" id="UP001529272">
    <property type="component" value="Unassembled WGS sequence"/>
</dbReference>
<evidence type="ECO:0000313" key="2">
    <source>
        <dbReference type="Proteomes" id="UP001529272"/>
    </source>
</evidence>
<keyword evidence="2" id="KW-1185">Reference proteome</keyword>
<accession>A0ABT7P7H3</accession>
<dbReference type="EMBL" id="JASZZX010000033">
    <property type="protein sequence ID" value="MDM3929237.1"/>
    <property type="molecule type" value="Genomic_DNA"/>
</dbReference>
<dbReference type="RefSeq" id="WP_069954143.1">
    <property type="nucleotide sequence ID" value="NZ_CP012886.2"/>
</dbReference>
<evidence type="ECO:0000313" key="1">
    <source>
        <dbReference type="EMBL" id="MDM3929237.1"/>
    </source>
</evidence>
<organism evidence="1 2">
    <name type="scientific">Mycobacterium intracellulare subsp. chimaera</name>
    <dbReference type="NCBI Taxonomy" id="222805"/>
    <lineage>
        <taxon>Bacteria</taxon>
        <taxon>Bacillati</taxon>
        <taxon>Actinomycetota</taxon>
        <taxon>Actinomycetes</taxon>
        <taxon>Mycobacteriales</taxon>
        <taxon>Mycobacteriaceae</taxon>
        <taxon>Mycobacterium</taxon>
        <taxon>Mycobacterium avium complex (MAC)</taxon>
    </lineage>
</organism>
<proteinExistence type="predicted"/>
<name>A0ABT7P7H3_MYCIT</name>
<comment type="caution">
    <text evidence="1">The sequence shown here is derived from an EMBL/GenBank/DDBJ whole genome shotgun (WGS) entry which is preliminary data.</text>
</comment>
<protein>
    <submittedName>
        <fullName evidence="1">Uncharacterized protein</fullName>
    </submittedName>
</protein>
<sequence>MSGDDGLILPSAEGRNNLKDTVKVVAHHSSCHDGVNIEIDAPAGTRITVNLNDGLIADRVVPE</sequence>
<reference evidence="1 2" key="1">
    <citation type="submission" date="2023-06" db="EMBL/GenBank/DDBJ databases">
        <title>Itaconate inhibition of nontuberculous mycobacteria.</title>
        <authorList>
            <person name="Breen P."/>
            <person name="Zimbric M."/>
            <person name="Caverly L."/>
        </authorList>
    </citation>
    <scope>NUCLEOTIDE SEQUENCE [LARGE SCALE GENOMIC DNA]</scope>
    <source>
        <strain evidence="1 2">FLAC1071</strain>
    </source>
</reference>